<dbReference type="Proteomes" id="UP000295135">
    <property type="component" value="Unassembled WGS sequence"/>
</dbReference>
<dbReference type="PANTHER" id="PTHR38731">
    <property type="entry name" value="LIPL45-RELATED LIPOPROTEIN-RELATED"/>
    <property type="match status" value="1"/>
</dbReference>
<feature type="chain" id="PRO_5020305389" evidence="2">
    <location>
        <begin position="25"/>
        <end position="265"/>
    </location>
</feature>
<accession>A0A4R3JTN7</accession>
<proteinExistence type="predicted"/>
<evidence type="ECO:0000259" key="3">
    <source>
        <dbReference type="Pfam" id="PF04773"/>
    </source>
</evidence>
<dbReference type="AlphaFoldDB" id="A0A4R3JTN7"/>
<dbReference type="EMBL" id="SLZY01000019">
    <property type="protein sequence ID" value="TCS69732.1"/>
    <property type="molecule type" value="Genomic_DNA"/>
</dbReference>
<comment type="caution">
    <text evidence="4">The sequence shown here is derived from an EMBL/GenBank/DDBJ whole genome shotgun (WGS) entry which is preliminary data.</text>
</comment>
<evidence type="ECO:0000313" key="5">
    <source>
        <dbReference type="Proteomes" id="UP000295135"/>
    </source>
</evidence>
<feature type="domain" description="FecR protein" evidence="3">
    <location>
        <begin position="60"/>
        <end position="159"/>
    </location>
</feature>
<organism evidence="4 5">
    <name type="scientific">Sulfuritortus calidifontis</name>
    <dbReference type="NCBI Taxonomy" id="1914471"/>
    <lineage>
        <taxon>Bacteria</taxon>
        <taxon>Pseudomonadati</taxon>
        <taxon>Pseudomonadota</taxon>
        <taxon>Betaproteobacteria</taxon>
        <taxon>Nitrosomonadales</taxon>
        <taxon>Thiobacillaceae</taxon>
        <taxon>Sulfuritortus</taxon>
    </lineage>
</organism>
<protein>
    <submittedName>
        <fullName evidence="4">FecR family protein</fullName>
    </submittedName>
</protein>
<dbReference type="Gene3D" id="2.60.120.1440">
    <property type="match status" value="1"/>
</dbReference>
<reference evidence="4 5" key="1">
    <citation type="submission" date="2019-03" db="EMBL/GenBank/DDBJ databases">
        <title>Genomic Encyclopedia of Type Strains, Phase IV (KMG-IV): sequencing the most valuable type-strain genomes for metagenomic binning, comparative biology and taxonomic classification.</title>
        <authorList>
            <person name="Goeker M."/>
        </authorList>
    </citation>
    <scope>NUCLEOTIDE SEQUENCE [LARGE SCALE GENOMIC DNA]</scope>
    <source>
        <strain evidence="4 5">DSM 103923</strain>
    </source>
</reference>
<evidence type="ECO:0000256" key="2">
    <source>
        <dbReference type="SAM" id="SignalP"/>
    </source>
</evidence>
<dbReference type="RefSeq" id="WP_165919201.1">
    <property type="nucleotide sequence ID" value="NZ_AP018721.1"/>
</dbReference>
<dbReference type="PANTHER" id="PTHR38731:SF1">
    <property type="entry name" value="FECR PROTEIN DOMAIN-CONTAINING PROTEIN"/>
    <property type="match status" value="1"/>
</dbReference>
<dbReference type="Pfam" id="PF04773">
    <property type="entry name" value="FecR"/>
    <property type="match status" value="1"/>
</dbReference>
<feature type="compositionally biased region" description="Pro residues" evidence="1">
    <location>
        <begin position="221"/>
        <end position="257"/>
    </location>
</feature>
<evidence type="ECO:0000313" key="4">
    <source>
        <dbReference type="EMBL" id="TCS69732.1"/>
    </source>
</evidence>
<feature type="signal peptide" evidence="2">
    <location>
        <begin position="1"/>
        <end position="24"/>
    </location>
</feature>
<evidence type="ECO:0000256" key="1">
    <source>
        <dbReference type="SAM" id="MobiDB-lite"/>
    </source>
</evidence>
<keyword evidence="5" id="KW-1185">Reference proteome</keyword>
<feature type="region of interest" description="Disordered" evidence="1">
    <location>
        <begin position="215"/>
        <end position="265"/>
    </location>
</feature>
<dbReference type="InterPro" id="IPR006860">
    <property type="entry name" value="FecR"/>
</dbReference>
<keyword evidence="2" id="KW-0732">Signal</keyword>
<gene>
    <name evidence="4" type="ORF">EDC61_11930</name>
</gene>
<sequence length="265" mass="26949">MKHARIWNLVLGASLLLFAALAQAAVSQIHALGGAVSITYPGQPARPAQQGDKLVDGTAIATGEKSFALLRFADGQLVALKSNSEFKIEQYRYPPRNGENSVIALSASKGGLRAITGLIGKKNPDGFKLETPAATIGIRGTGFDVILGSTYVRVNEGRVGISNPAGVLQVGAGQFAAVASAQTAPAPTMLGALPAAVRAGFQEIEQIPLPALPGAGGLAPLPLPQLLPPPPPPPAPPPPPPPPPPPAPKAPPPPPQKGPVDGTED</sequence>
<name>A0A4R3JTN7_9PROT</name>